<dbReference type="GeneTree" id="ENSGT00390000016438"/>
<dbReference type="GO" id="GO:0003712">
    <property type="term" value="F:transcription coregulator activity"/>
    <property type="evidence" value="ECO:0007669"/>
    <property type="project" value="TreeGrafter"/>
</dbReference>
<accession>H9H0H6</accession>
<dbReference type="GO" id="GO:0060261">
    <property type="term" value="P:positive regulation of transcription initiation by RNA polymerase II"/>
    <property type="evidence" value="ECO:0007669"/>
    <property type="project" value="TreeGrafter"/>
</dbReference>
<comment type="similarity">
    <text evidence="2">Belongs to the Mediator complex subunit 24 family.</text>
</comment>
<dbReference type="GeneID" id="104914598"/>
<evidence type="ECO:0000256" key="3">
    <source>
        <dbReference type="ARBA" id="ARBA00019693"/>
    </source>
</evidence>
<evidence type="ECO:0000256" key="4">
    <source>
        <dbReference type="ARBA" id="ARBA00023015"/>
    </source>
</evidence>
<sequence length="168" mass="17596">MALLWSSAVPSACRALSVCTPPPHGSGQCSAGTQGLGGLQASPSAHPDTLFSPTDRSMSSSLSASQLHAVSMRDPLNRVLANLFLLISSILGSKTAGTHTQFVQWFMEECVDCLEQGSHGSILQFMPFTMVSELVKVSTMSSPKIVLAITDLGLPLGRRVAAKAIAAL</sequence>
<reference evidence="11" key="3">
    <citation type="submission" date="2025-09" db="UniProtKB">
        <authorList>
            <consortium name="Ensembl"/>
        </authorList>
    </citation>
    <scope>IDENTIFICATION</scope>
</reference>
<evidence type="ECO:0000256" key="6">
    <source>
        <dbReference type="ARBA" id="ARBA00023163"/>
    </source>
</evidence>
<feature type="chain" id="PRO_5033018599" description="Mediator of RNA polymerase II transcription subunit 24" evidence="10">
    <location>
        <begin position="16"/>
        <end position="168"/>
    </location>
</feature>
<feature type="signal peptide" evidence="10">
    <location>
        <begin position="1"/>
        <end position="15"/>
    </location>
</feature>
<keyword evidence="10" id="KW-0732">Signal</keyword>
<name>H9H0H6_MELGA</name>
<reference evidence="11" key="2">
    <citation type="submission" date="2025-08" db="UniProtKB">
        <authorList>
            <consortium name="Ensembl"/>
        </authorList>
    </citation>
    <scope>IDENTIFICATION</scope>
</reference>
<gene>
    <name evidence="11" type="primary">LOC104914598</name>
</gene>
<evidence type="ECO:0000256" key="2">
    <source>
        <dbReference type="ARBA" id="ARBA00007864"/>
    </source>
</evidence>
<protein>
    <recommendedName>
        <fullName evidence="3">Mediator of RNA polymerase II transcription subunit 24</fullName>
    </recommendedName>
    <alternativeName>
        <fullName evidence="8">Mediator complex subunit 24</fullName>
    </alternativeName>
</protein>
<evidence type="ECO:0000256" key="8">
    <source>
        <dbReference type="ARBA" id="ARBA00031960"/>
    </source>
</evidence>
<dbReference type="AlphaFoldDB" id="H9H0H6"/>
<proteinExistence type="inferred from homology"/>
<dbReference type="RefSeq" id="XP_010722886.1">
    <property type="nucleotide sequence ID" value="XM_010724584.3"/>
</dbReference>
<feature type="region of interest" description="Disordered" evidence="9">
    <location>
        <begin position="30"/>
        <end position="56"/>
    </location>
</feature>
<dbReference type="Proteomes" id="UP000001645">
    <property type="component" value="Chromosome 29"/>
</dbReference>
<dbReference type="STRING" id="9103.ENSMGAP00000002540"/>
<dbReference type="KEGG" id="mgp:104914598"/>
<dbReference type="Pfam" id="PF11277">
    <property type="entry name" value="Med24_N"/>
    <property type="match status" value="1"/>
</dbReference>
<keyword evidence="5" id="KW-0010">Activator</keyword>
<keyword evidence="4" id="KW-0805">Transcription regulation</keyword>
<comment type="subcellular location">
    <subcellularLocation>
        <location evidence="1">Nucleus</location>
    </subcellularLocation>
</comment>
<evidence type="ECO:0000256" key="7">
    <source>
        <dbReference type="ARBA" id="ARBA00023242"/>
    </source>
</evidence>
<reference evidence="11 12" key="1">
    <citation type="journal article" date="2010" name="PLoS Biol.">
        <title>Multi-platform next-generation sequencing of the domestic turkey (Meleagris gallopavo): genome assembly and analysis.</title>
        <authorList>
            <person name="Dalloul R.A."/>
            <person name="Long J.A."/>
            <person name="Zimin A.V."/>
            <person name="Aslam L."/>
            <person name="Beal K."/>
            <person name="Blomberg L.A."/>
            <person name="Bouffard P."/>
            <person name="Burt D.W."/>
            <person name="Crasta O."/>
            <person name="Crooijmans R.P."/>
            <person name="Cooper K."/>
            <person name="Coulombe R.A."/>
            <person name="De S."/>
            <person name="Delany M.E."/>
            <person name="Dodgson J.B."/>
            <person name="Dong J.J."/>
            <person name="Evans C."/>
            <person name="Frederickson K.M."/>
            <person name="Flicek P."/>
            <person name="Florea L."/>
            <person name="Folkerts O."/>
            <person name="Groenen M.A."/>
            <person name="Harkins T.T."/>
            <person name="Herrero J."/>
            <person name="Hoffmann S."/>
            <person name="Megens H.J."/>
            <person name="Jiang A."/>
            <person name="de Jong P."/>
            <person name="Kaiser P."/>
            <person name="Kim H."/>
            <person name="Kim K.W."/>
            <person name="Kim S."/>
            <person name="Langenberger D."/>
            <person name="Lee M.K."/>
            <person name="Lee T."/>
            <person name="Mane S."/>
            <person name="Marcais G."/>
            <person name="Marz M."/>
            <person name="McElroy A.P."/>
            <person name="Modise T."/>
            <person name="Nefedov M."/>
            <person name="Notredame C."/>
            <person name="Paton I.R."/>
            <person name="Payne W.S."/>
            <person name="Pertea G."/>
            <person name="Prickett D."/>
            <person name="Puiu D."/>
            <person name="Qioa D."/>
            <person name="Raineri E."/>
            <person name="Ruffier M."/>
            <person name="Salzberg S.L."/>
            <person name="Schatz M.C."/>
            <person name="Scheuring C."/>
            <person name="Schmidt C.J."/>
            <person name="Schroeder S."/>
            <person name="Searle S.M."/>
            <person name="Smith E.J."/>
            <person name="Smith J."/>
            <person name="Sonstegard T.S."/>
            <person name="Stadler P.F."/>
            <person name="Tafer H."/>
            <person name="Tu Z.J."/>
            <person name="Van Tassell C.P."/>
            <person name="Vilella A.J."/>
            <person name="Williams K.P."/>
            <person name="Yorke J.A."/>
            <person name="Zhang L."/>
            <person name="Zhang H.B."/>
            <person name="Zhang X."/>
            <person name="Zhang Y."/>
            <person name="Reed K.M."/>
        </authorList>
    </citation>
    <scope>NUCLEOTIDE SEQUENCE [LARGE SCALE GENOMIC DNA]</scope>
</reference>
<evidence type="ECO:0000256" key="5">
    <source>
        <dbReference type="ARBA" id="ARBA00023159"/>
    </source>
</evidence>
<keyword evidence="12" id="KW-1185">Reference proteome</keyword>
<organism evidence="11 12">
    <name type="scientific">Meleagris gallopavo</name>
    <name type="common">Wild turkey</name>
    <dbReference type="NCBI Taxonomy" id="9103"/>
    <lineage>
        <taxon>Eukaryota</taxon>
        <taxon>Metazoa</taxon>
        <taxon>Chordata</taxon>
        <taxon>Craniata</taxon>
        <taxon>Vertebrata</taxon>
        <taxon>Euteleostomi</taxon>
        <taxon>Archelosauria</taxon>
        <taxon>Archosauria</taxon>
        <taxon>Dinosauria</taxon>
        <taxon>Saurischia</taxon>
        <taxon>Theropoda</taxon>
        <taxon>Coelurosauria</taxon>
        <taxon>Aves</taxon>
        <taxon>Neognathae</taxon>
        <taxon>Galloanserae</taxon>
        <taxon>Galliformes</taxon>
        <taxon>Phasianidae</taxon>
        <taxon>Meleagridinae</taxon>
        <taxon>Meleagris</taxon>
    </lineage>
</organism>
<dbReference type="HOGENOM" id="CLU_1906058_0_0_1"/>
<evidence type="ECO:0000313" key="11">
    <source>
        <dbReference type="Ensembl" id="ENSMGAP00000002540.3"/>
    </source>
</evidence>
<dbReference type="PANTHER" id="PTHR12898">
    <property type="entry name" value="MEDIATOR OF RNA POLYMERASE II TRANSCRIPTION SUBUNIT 24"/>
    <property type="match status" value="1"/>
</dbReference>
<dbReference type="InParanoid" id="H9H0H6"/>
<dbReference type="Bgee" id="ENSMGAG00000002914">
    <property type="expression patterns" value="Expressed in pectoralis major and 17 other cell types or tissues"/>
</dbReference>
<evidence type="ECO:0000313" key="12">
    <source>
        <dbReference type="Proteomes" id="UP000001645"/>
    </source>
</evidence>
<dbReference type="Ensembl" id="ENSMGAT00000003220.3">
    <property type="protein sequence ID" value="ENSMGAP00000002540.3"/>
    <property type="gene ID" value="ENSMGAG00000002914.3"/>
</dbReference>
<dbReference type="InterPro" id="IPR021429">
    <property type="entry name" value="Mediator_Med24"/>
</dbReference>
<keyword evidence="6" id="KW-0804">Transcription</keyword>
<evidence type="ECO:0000256" key="10">
    <source>
        <dbReference type="SAM" id="SignalP"/>
    </source>
</evidence>
<keyword evidence="7" id="KW-0539">Nucleus</keyword>
<evidence type="ECO:0000256" key="1">
    <source>
        <dbReference type="ARBA" id="ARBA00004123"/>
    </source>
</evidence>
<dbReference type="GO" id="GO:0016592">
    <property type="term" value="C:mediator complex"/>
    <property type="evidence" value="ECO:0007669"/>
    <property type="project" value="InterPro"/>
</dbReference>
<evidence type="ECO:0000256" key="9">
    <source>
        <dbReference type="SAM" id="MobiDB-lite"/>
    </source>
</evidence>
<dbReference type="PANTHER" id="PTHR12898:SF1">
    <property type="entry name" value="MEDIATOR OF RNA POLYMERASE II TRANSCRIPTION SUBUNIT 24"/>
    <property type="match status" value="1"/>
</dbReference>